<keyword evidence="3" id="KW-1185">Reference proteome</keyword>
<dbReference type="EMBL" id="QLMJ01000005">
    <property type="protein sequence ID" value="RAK38167.1"/>
    <property type="molecule type" value="Genomic_DNA"/>
</dbReference>
<sequence>MILFVLLAVFVACCGYAAGRLHQRRQHGADRAEAYRDGYATGTSSVFSMAARAAGRRRERASARAAVPVPEKTAPKIVPKKDPVPKKEPEAESFPAPKAQLPPGLPEPAAPGGVTYSTLPDPQWSAPAEPVPPPRVAREGKHTVPEELVRAATYRLPPDRVARAKVAQPGDGKPPVPRPRNADKI</sequence>
<feature type="compositionally biased region" description="Basic and acidic residues" evidence="1">
    <location>
        <begin position="79"/>
        <end position="90"/>
    </location>
</feature>
<gene>
    <name evidence="2" type="ORF">B0I29_105113</name>
</gene>
<accession>A0A327ZL85</accession>
<dbReference type="AlphaFoldDB" id="A0A327ZL85"/>
<protein>
    <submittedName>
        <fullName evidence="2">Uncharacterized protein</fullName>
    </submittedName>
</protein>
<dbReference type="Proteomes" id="UP000249341">
    <property type="component" value="Unassembled WGS sequence"/>
</dbReference>
<name>A0A327ZL85_9ACTN</name>
<reference evidence="2 3" key="1">
    <citation type="submission" date="2018-06" db="EMBL/GenBank/DDBJ databases">
        <title>Genomic Encyclopedia of Type Strains, Phase III (KMG-III): the genomes of soil and plant-associated and newly described type strains.</title>
        <authorList>
            <person name="Whitman W."/>
        </authorList>
    </citation>
    <scope>NUCLEOTIDE SEQUENCE [LARGE SCALE GENOMIC DNA]</scope>
    <source>
        <strain evidence="2 3">CGMCC 4.7090</strain>
    </source>
</reference>
<feature type="compositionally biased region" description="Basic and acidic residues" evidence="1">
    <location>
        <begin position="136"/>
        <end position="149"/>
    </location>
</feature>
<evidence type="ECO:0000313" key="3">
    <source>
        <dbReference type="Proteomes" id="UP000249341"/>
    </source>
</evidence>
<comment type="caution">
    <text evidence="2">The sequence shown here is derived from an EMBL/GenBank/DDBJ whole genome shotgun (WGS) entry which is preliminary data.</text>
</comment>
<feature type="region of interest" description="Disordered" evidence="1">
    <location>
        <begin position="55"/>
        <end position="185"/>
    </location>
</feature>
<organism evidence="2 3">
    <name type="scientific">Actinoplanes lutulentus</name>
    <dbReference type="NCBI Taxonomy" id="1287878"/>
    <lineage>
        <taxon>Bacteria</taxon>
        <taxon>Bacillati</taxon>
        <taxon>Actinomycetota</taxon>
        <taxon>Actinomycetes</taxon>
        <taxon>Micromonosporales</taxon>
        <taxon>Micromonosporaceae</taxon>
        <taxon>Actinoplanes</taxon>
    </lineage>
</organism>
<evidence type="ECO:0000313" key="2">
    <source>
        <dbReference type="EMBL" id="RAK38167.1"/>
    </source>
</evidence>
<evidence type="ECO:0000256" key="1">
    <source>
        <dbReference type="SAM" id="MobiDB-lite"/>
    </source>
</evidence>
<proteinExistence type="predicted"/>